<dbReference type="Gene3D" id="1.10.3630.10">
    <property type="entry name" value="yeast vps74-n-term truncation variant domain like"/>
    <property type="match status" value="1"/>
</dbReference>
<dbReference type="Proteomes" id="UP000565711">
    <property type="component" value="Unassembled WGS sequence"/>
</dbReference>
<dbReference type="GO" id="GO:0070273">
    <property type="term" value="F:phosphatidylinositol-4-phosphate binding"/>
    <property type="evidence" value="ECO:0007669"/>
    <property type="project" value="InterPro"/>
</dbReference>
<evidence type="ECO:0000256" key="4">
    <source>
        <dbReference type="ARBA" id="ARBA00023136"/>
    </source>
</evidence>
<dbReference type="AlphaFoldDB" id="A0A846Y7N9"/>
<evidence type="ECO:0000256" key="3">
    <source>
        <dbReference type="ARBA" id="ARBA00023121"/>
    </source>
</evidence>
<dbReference type="Pfam" id="PF05719">
    <property type="entry name" value="GPP34"/>
    <property type="match status" value="1"/>
</dbReference>
<evidence type="ECO:0000256" key="2">
    <source>
        <dbReference type="ARBA" id="ARBA00023034"/>
    </source>
</evidence>
<proteinExistence type="predicted"/>
<protein>
    <submittedName>
        <fullName evidence="5">GPP34 family phosphoprotein</fullName>
    </submittedName>
</protein>
<evidence type="ECO:0000313" key="5">
    <source>
        <dbReference type="EMBL" id="NKY53268.1"/>
    </source>
</evidence>
<evidence type="ECO:0000313" key="6">
    <source>
        <dbReference type="Proteomes" id="UP000565711"/>
    </source>
</evidence>
<dbReference type="GO" id="GO:0012505">
    <property type="term" value="C:endomembrane system"/>
    <property type="evidence" value="ECO:0007669"/>
    <property type="project" value="UniProtKB-ARBA"/>
</dbReference>
<reference evidence="5 6" key="1">
    <citation type="submission" date="2020-04" db="EMBL/GenBank/DDBJ databases">
        <title>MicrobeNet Type strains.</title>
        <authorList>
            <person name="Nicholson A.C."/>
        </authorList>
    </citation>
    <scope>NUCLEOTIDE SEQUENCE [LARGE SCALE GENOMIC DNA]</scope>
    <source>
        <strain evidence="5 6">JCM 12354</strain>
    </source>
</reference>
<dbReference type="InterPro" id="IPR038261">
    <property type="entry name" value="GPP34-like_sf"/>
</dbReference>
<dbReference type="EMBL" id="JAAXOP010000016">
    <property type="protein sequence ID" value="NKY53268.1"/>
    <property type="molecule type" value="Genomic_DNA"/>
</dbReference>
<dbReference type="GO" id="GO:0005737">
    <property type="term" value="C:cytoplasm"/>
    <property type="evidence" value="ECO:0007669"/>
    <property type="project" value="UniProtKB-ARBA"/>
</dbReference>
<comment type="subcellular location">
    <subcellularLocation>
        <location evidence="1">Golgi apparatus membrane</location>
        <topology evidence="1">Peripheral membrane protein</topology>
        <orientation evidence="1">Cytoplasmic side</orientation>
    </subcellularLocation>
</comment>
<name>A0A846Y7N9_9NOCA</name>
<keyword evidence="3" id="KW-0446">Lipid-binding</keyword>
<organism evidence="5 6">
    <name type="scientific">Nocardia vermiculata</name>
    <dbReference type="NCBI Taxonomy" id="257274"/>
    <lineage>
        <taxon>Bacteria</taxon>
        <taxon>Bacillati</taxon>
        <taxon>Actinomycetota</taxon>
        <taxon>Actinomycetes</taxon>
        <taxon>Mycobacteriales</taxon>
        <taxon>Nocardiaceae</taxon>
        <taxon>Nocardia</taxon>
    </lineage>
</organism>
<dbReference type="InterPro" id="IPR008628">
    <property type="entry name" value="GPP34-like"/>
</dbReference>
<accession>A0A846Y7N9</accession>
<gene>
    <name evidence="5" type="ORF">HGA08_24020</name>
</gene>
<keyword evidence="2" id="KW-0333">Golgi apparatus</keyword>
<evidence type="ECO:0000256" key="1">
    <source>
        <dbReference type="ARBA" id="ARBA00004255"/>
    </source>
</evidence>
<dbReference type="RefSeq" id="WP_168436172.1">
    <property type="nucleotide sequence ID" value="NZ_JAAXOP010000016.1"/>
</dbReference>
<comment type="caution">
    <text evidence="5">The sequence shown here is derived from an EMBL/GenBank/DDBJ whole genome shotgun (WGS) entry which is preliminary data.</text>
</comment>
<sequence>MTESLPAKAYLLAYRTDRRRVRDRHLLGYLVRAAALADLLLRGHIVDVGGAARVTGAGGATGDPVLDDTLTMIRASRPRQWRHWIRKGHLEALRLVQAQLVDAGVLVPEPGRAMGVLPVHRTVVRNRTHRLSLCSAVDGALRVPGDTAAIAPADAVLTALIAAAKLHHVVSREARHHHRSRLDTLASSALPVVRALQVTVRRQRTARVVAIAGPHQ</sequence>
<keyword evidence="4" id="KW-0472">Membrane</keyword>
<keyword evidence="6" id="KW-1185">Reference proteome</keyword>